<name>A0A936F161_9BACT</name>
<dbReference type="Proteomes" id="UP000709959">
    <property type="component" value="Unassembled WGS sequence"/>
</dbReference>
<organism evidence="1 2">
    <name type="scientific">Candidatus Geothrix odensensis</name>
    <dbReference type="NCBI Taxonomy" id="2954440"/>
    <lineage>
        <taxon>Bacteria</taxon>
        <taxon>Pseudomonadati</taxon>
        <taxon>Acidobacteriota</taxon>
        <taxon>Holophagae</taxon>
        <taxon>Holophagales</taxon>
        <taxon>Holophagaceae</taxon>
        <taxon>Geothrix</taxon>
    </lineage>
</organism>
<proteinExistence type="predicted"/>
<evidence type="ECO:0000313" key="2">
    <source>
        <dbReference type="Proteomes" id="UP000709959"/>
    </source>
</evidence>
<dbReference type="EMBL" id="JADKCH010000001">
    <property type="protein sequence ID" value="MBK8571247.1"/>
    <property type="molecule type" value="Genomic_DNA"/>
</dbReference>
<accession>A0A936F161</accession>
<comment type="caution">
    <text evidence="1">The sequence shown here is derived from an EMBL/GenBank/DDBJ whole genome shotgun (WGS) entry which is preliminary data.</text>
</comment>
<gene>
    <name evidence="1" type="ORF">IPN91_01120</name>
</gene>
<sequence>MIVPDLDDLVLDSDEESGIQELGRRFLARGPWTTVAFLVKTKTDPEGDWEGPFLWLHRYQKVAQGWKLVSRFRTTETAQLDKLMAAFEDWKDYFNPGR</sequence>
<reference evidence="1 2" key="1">
    <citation type="submission" date="2020-10" db="EMBL/GenBank/DDBJ databases">
        <title>Connecting structure to function with the recovery of over 1000 high-quality activated sludge metagenome-assembled genomes encoding full-length rRNA genes using long-read sequencing.</title>
        <authorList>
            <person name="Singleton C.M."/>
            <person name="Petriglieri F."/>
            <person name="Kristensen J.M."/>
            <person name="Kirkegaard R.H."/>
            <person name="Michaelsen T.Y."/>
            <person name="Andersen M.H."/>
            <person name="Karst S.M."/>
            <person name="Dueholm M.S."/>
            <person name="Nielsen P.H."/>
            <person name="Albertsen M."/>
        </authorList>
    </citation>
    <scope>NUCLEOTIDE SEQUENCE [LARGE SCALE GENOMIC DNA]</scope>
    <source>
        <strain evidence="1">OdNE_18-Q3-R46-58_MAXAC.008</strain>
    </source>
</reference>
<dbReference type="AlphaFoldDB" id="A0A936F161"/>
<protein>
    <submittedName>
        <fullName evidence="1">Uncharacterized protein</fullName>
    </submittedName>
</protein>
<evidence type="ECO:0000313" key="1">
    <source>
        <dbReference type="EMBL" id="MBK8571247.1"/>
    </source>
</evidence>